<dbReference type="EMBL" id="CP015005">
    <property type="protein sequence ID" value="AMS43312.1"/>
    <property type="molecule type" value="Genomic_DNA"/>
</dbReference>
<reference evidence="2 4" key="1">
    <citation type="submission" date="2016-03" db="EMBL/GenBank/DDBJ databases">
        <title>Complete genome of Aminobacter aminovorans KCTC 2477.</title>
        <authorList>
            <person name="Kim K.M."/>
        </authorList>
    </citation>
    <scope>NUCLEOTIDE SEQUENCE [LARGE SCALE GENOMIC DNA]</scope>
    <source>
        <strain evidence="2 4">KCTC 2477</strain>
    </source>
</reference>
<accession>A0AAC8YRV3</accession>
<dbReference type="EMBL" id="JACICB010000008">
    <property type="protein sequence ID" value="MBB3706132.1"/>
    <property type="molecule type" value="Genomic_DNA"/>
</dbReference>
<protein>
    <submittedName>
        <fullName evidence="2">Uncharacterized protein</fullName>
    </submittedName>
</protein>
<dbReference type="RefSeq" id="WP_067963846.1">
    <property type="nucleotide sequence ID" value="NZ_CP015005.1"/>
</dbReference>
<dbReference type="Proteomes" id="UP000577697">
    <property type="component" value="Unassembled WGS sequence"/>
</dbReference>
<feature type="transmembrane region" description="Helical" evidence="1">
    <location>
        <begin position="30"/>
        <end position="47"/>
    </location>
</feature>
<keyword evidence="1" id="KW-1133">Transmembrane helix</keyword>
<proteinExistence type="predicted"/>
<keyword evidence="1" id="KW-0472">Membrane</keyword>
<keyword evidence="5" id="KW-1185">Reference proteome</keyword>
<evidence type="ECO:0000313" key="3">
    <source>
        <dbReference type="EMBL" id="MBB3706132.1"/>
    </source>
</evidence>
<evidence type="ECO:0000256" key="1">
    <source>
        <dbReference type="SAM" id="Phobius"/>
    </source>
</evidence>
<sequence>MNHAAGAVGILIFLLLVVTGHVLWGQGGAAALGALGAILGFFVAVFLDEILPGKYGDYVDAALGAALVLTMGWMIVDFAITNWNVR</sequence>
<reference evidence="3 5" key="2">
    <citation type="submission" date="2020-08" db="EMBL/GenBank/DDBJ databases">
        <title>Genomic Encyclopedia of Type Strains, Phase IV (KMG-IV): sequencing the most valuable type-strain genomes for metagenomic binning, comparative biology and taxonomic classification.</title>
        <authorList>
            <person name="Goeker M."/>
        </authorList>
    </citation>
    <scope>NUCLEOTIDE SEQUENCE [LARGE SCALE GENOMIC DNA]</scope>
    <source>
        <strain evidence="3 5">DSM 10368</strain>
    </source>
</reference>
<evidence type="ECO:0000313" key="2">
    <source>
        <dbReference type="EMBL" id="AMS43312.1"/>
    </source>
</evidence>
<feature type="transmembrane region" description="Helical" evidence="1">
    <location>
        <begin position="59"/>
        <end position="80"/>
    </location>
</feature>
<evidence type="ECO:0000313" key="5">
    <source>
        <dbReference type="Proteomes" id="UP000577697"/>
    </source>
</evidence>
<gene>
    <name evidence="2" type="ORF">AA2016_4400</name>
    <name evidence="3" type="ORF">FHS67_002452</name>
</gene>
<keyword evidence="1" id="KW-0812">Transmembrane</keyword>
<dbReference type="AlphaFoldDB" id="A0AAC8YRV3"/>
<name>A0AAC8YRV3_AMIAI</name>
<dbReference type="Proteomes" id="UP000075755">
    <property type="component" value="Chromosome"/>
</dbReference>
<dbReference type="KEGG" id="aak:AA2016_4400"/>
<evidence type="ECO:0000313" key="4">
    <source>
        <dbReference type="Proteomes" id="UP000075755"/>
    </source>
</evidence>
<organism evidence="2 4">
    <name type="scientific">Aminobacter aminovorans</name>
    <name type="common">Chelatobacter heintzii</name>
    <dbReference type="NCBI Taxonomy" id="83263"/>
    <lineage>
        <taxon>Bacteria</taxon>
        <taxon>Pseudomonadati</taxon>
        <taxon>Pseudomonadota</taxon>
        <taxon>Alphaproteobacteria</taxon>
        <taxon>Hyphomicrobiales</taxon>
        <taxon>Phyllobacteriaceae</taxon>
        <taxon>Aminobacter</taxon>
    </lineage>
</organism>